<organism evidence="2 3">
    <name type="scientific">Triparma retinervis</name>
    <dbReference type="NCBI Taxonomy" id="2557542"/>
    <lineage>
        <taxon>Eukaryota</taxon>
        <taxon>Sar</taxon>
        <taxon>Stramenopiles</taxon>
        <taxon>Ochrophyta</taxon>
        <taxon>Bolidophyceae</taxon>
        <taxon>Parmales</taxon>
        <taxon>Triparmaceae</taxon>
        <taxon>Triparma</taxon>
    </lineage>
</organism>
<dbReference type="AlphaFoldDB" id="A0A9W7DTG2"/>
<dbReference type="Pfam" id="PF18599">
    <property type="entry name" value="LCIB_C_CA"/>
    <property type="match status" value="1"/>
</dbReference>
<proteinExistence type="predicted"/>
<protein>
    <recommendedName>
        <fullName evidence="1">Limiting CO2-inducible protein B/C beta carbonyic anhydrase domain-containing protein</fullName>
    </recommendedName>
</protein>
<evidence type="ECO:0000313" key="2">
    <source>
        <dbReference type="EMBL" id="GMH55639.1"/>
    </source>
</evidence>
<dbReference type="Proteomes" id="UP001165082">
    <property type="component" value="Unassembled WGS sequence"/>
</dbReference>
<dbReference type="OrthoDB" id="38305at2759"/>
<feature type="non-terminal residue" evidence="2">
    <location>
        <position position="1"/>
    </location>
</feature>
<dbReference type="EMBL" id="BRXZ01003485">
    <property type="protein sequence ID" value="GMH55639.1"/>
    <property type="molecule type" value="Genomic_DNA"/>
</dbReference>
<dbReference type="PANTHER" id="PTHR38016:SF1">
    <property type="entry name" value="LIMITING CO2-INDUCIBLE PROTEIN B_C BETA CARBONYIC ANHYDRASE DOMAIN-CONTAINING PROTEIN"/>
    <property type="match status" value="1"/>
</dbReference>
<dbReference type="PANTHER" id="PTHR38016">
    <property type="entry name" value="UNNAMED PRODUCT"/>
    <property type="match status" value="1"/>
</dbReference>
<comment type="caution">
    <text evidence="2">The sequence shown here is derived from an EMBL/GenBank/DDBJ whole genome shotgun (WGS) entry which is preliminary data.</text>
</comment>
<feature type="domain" description="Limiting CO2-inducible protein B/C beta carbonyic anhydrase" evidence="1">
    <location>
        <begin position="13"/>
        <end position="84"/>
    </location>
</feature>
<name>A0A9W7DTG2_9STRA</name>
<evidence type="ECO:0000313" key="3">
    <source>
        <dbReference type="Proteomes" id="UP001165082"/>
    </source>
</evidence>
<gene>
    <name evidence="2" type="ORF">TrRE_jg7057</name>
</gene>
<accession>A0A9W7DTG2</accession>
<evidence type="ECO:0000259" key="1">
    <source>
        <dbReference type="Pfam" id="PF18599"/>
    </source>
</evidence>
<sequence length="229" mass="24404">MAFEGCGKGTKLKDKTLLVESTCSDGICREATAAMEGRWGGAYRIGGLSGFPFGGRSAVKEVAKQAPEGGDVFLMYAPHVGLSSFCEIKRDVEEVAIENMKGEVAIEDNGGVVTLSRHALNKSKCANFFVLGGIIVNTPAGMPDFFAPKRFEVHTKVGGRGDCSHVRDLLGVFDAPRVERLGGLFFNVLCNEDTTDTPRVEGSPASSPASTAVTEGRETYKTIVFLATE</sequence>
<dbReference type="InterPro" id="IPR040703">
    <property type="entry name" value="LCIB/C_CA"/>
</dbReference>
<keyword evidence="3" id="KW-1185">Reference proteome</keyword>
<reference evidence="2" key="1">
    <citation type="submission" date="2022-07" db="EMBL/GenBank/DDBJ databases">
        <title>Genome analysis of Parmales, a sister group of diatoms, reveals the evolutionary specialization of diatoms from phago-mixotrophs to photoautotrophs.</title>
        <authorList>
            <person name="Ban H."/>
            <person name="Sato S."/>
            <person name="Yoshikawa S."/>
            <person name="Kazumasa Y."/>
            <person name="Nakamura Y."/>
            <person name="Ichinomiya M."/>
            <person name="Saitoh K."/>
            <person name="Sato N."/>
            <person name="Blanc-Mathieu R."/>
            <person name="Endo H."/>
            <person name="Kuwata A."/>
            <person name="Ogata H."/>
        </authorList>
    </citation>
    <scope>NUCLEOTIDE SEQUENCE</scope>
</reference>